<comment type="subcellular location">
    <subcellularLocation>
        <location evidence="1">Secreted</location>
        <location evidence="1">Extracellular space</location>
    </subcellularLocation>
</comment>
<dbReference type="SUPFAM" id="SSF52317">
    <property type="entry name" value="Class I glutamine amidotransferase-like"/>
    <property type="match status" value="1"/>
</dbReference>
<keyword evidence="10" id="KW-1185">Reference proteome</keyword>
<feature type="active site" description="Nucleophile" evidence="7 8">
    <location>
        <position position="158"/>
    </location>
</feature>
<protein>
    <recommendedName>
        <fullName evidence="3 8">folate gamma-glutamyl hydrolase</fullName>
        <ecNumber evidence="3 8">3.4.19.9</ecNumber>
    </recommendedName>
</protein>
<dbReference type="PANTHER" id="PTHR11315">
    <property type="entry name" value="PROTEASE FAMILY C26 GAMMA-GLUTAMYL HYDROLASE"/>
    <property type="match status" value="1"/>
</dbReference>
<dbReference type="AlphaFoldDB" id="A0A067CBA9"/>
<evidence type="ECO:0000256" key="7">
    <source>
        <dbReference type="PIRSR" id="PIRSR615527-1"/>
    </source>
</evidence>
<dbReference type="GO" id="GO:0005773">
    <property type="term" value="C:vacuole"/>
    <property type="evidence" value="ECO:0007669"/>
    <property type="project" value="TreeGrafter"/>
</dbReference>
<dbReference type="STRING" id="695850.A0A067CBA9"/>
<dbReference type="Pfam" id="PF07722">
    <property type="entry name" value="Peptidase_C26"/>
    <property type="match status" value="1"/>
</dbReference>
<dbReference type="GeneID" id="24130508"/>
<dbReference type="PROSITE" id="PS51273">
    <property type="entry name" value="GATASE_TYPE_1"/>
    <property type="match status" value="1"/>
</dbReference>
<evidence type="ECO:0000256" key="4">
    <source>
        <dbReference type="ARBA" id="ARBA00022525"/>
    </source>
</evidence>
<gene>
    <name evidence="9" type="ORF">SPRG_08278</name>
</gene>
<dbReference type="PANTHER" id="PTHR11315:SF0">
    <property type="entry name" value="FOLATE GAMMA-GLUTAMYL HYDROLASE"/>
    <property type="match status" value="1"/>
</dbReference>
<keyword evidence="4" id="KW-0964">Secreted</keyword>
<dbReference type="OrthoDB" id="64220at2759"/>
<keyword evidence="6 8" id="KW-0378">Hydrolase</keyword>
<dbReference type="OMA" id="CHEDIDH"/>
<dbReference type="Gene3D" id="3.40.50.880">
    <property type="match status" value="1"/>
</dbReference>
<sequence length="353" mass="38136">MVDAATVPILPKAKPASSRPRRLVLALSLALGCLLAVTSTTTTPVAPIELAQAARNTVVLTPNPIIGVFSHPTTNPSDGGPYEYIAASYIKWIESAGGRAVRIPFTAPESELTRLLSGVNGLLFPGGDPLPNAQAQFLLESAIALNQNGTYFPVWGTCLGFEWLVQLTAQDNGILDKVDAQNMSSTISYTPSAASSRLFSYSRSFDALTTAPLTANFHHYGITKAHFDATPSLTAFFKALATSLDRQGVSYVSAIEAVEFPIYGLQFHPEKNPYEFGRLPSGVFYGDIDHSYPSLLAAQAFAHFFIGEAKKNAHAFPSFEIEFENILYNHAPSAAHYPGFESVYLFKPFGAAY</sequence>
<evidence type="ECO:0000256" key="6">
    <source>
        <dbReference type="ARBA" id="ARBA00022801"/>
    </source>
</evidence>
<feature type="active site" evidence="8">
    <location>
        <position position="268"/>
    </location>
</feature>
<proteinExistence type="inferred from homology"/>
<dbReference type="InterPro" id="IPR015527">
    <property type="entry name" value="Pept_C26_g-glut_hydrolase"/>
</dbReference>
<dbReference type="InterPro" id="IPR029062">
    <property type="entry name" value="Class_I_gatase-like"/>
</dbReference>
<feature type="active site" description="Proton donor" evidence="7">
    <location>
        <position position="268"/>
    </location>
</feature>
<comment type="catalytic activity">
    <reaction evidence="8">
        <text>(6S)-5,6,7,8-tetrahydrofolyl-(gamma-L-Glu)(n) + (n-1) H2O = (6S)-5,6,7,8-tetrahydrofolate + (n-1) L-glutamate</text>
        <dbReference type="Rhea" id="RHEA:56784"/>
        <dbReference type="Rhea" id="RHEA-COMP:14738"/>
        <dbReference type="ChEBI" id="CHEBI:15377"/>
        <dbReference type="ChEBI" id="CHEBI:29985"/>
        <dbReference type="ChEBI" id="CHEBI:57453"/>
        <dbReference type="ChEBI" id="CHEBI:141005"/>
        <dbReference type="EC" id="3.4.19.9"/>
    </reaction>
</comment>
<accession>A0A067CBA9</accession>
<keyword evidence="5" id="KW-0732">Signal</keyword>
<dbReference type="EC" id="3.4.19.9" evidence="3 8"/>
<dbReference type="VEuPathDB" id="FungiDB:SPRG_08278"/>
<evidence type="ECO:0000256" key="2">
    <source>
        <dbReference type="ARBA" id="ARBA00011083"/>
    </source>
</evidence>
<dbReference type="InterPro" id="IPR011697">
    <property type="entry name" value="Peptidase_C26"/>
</dbReference>
<dbReference type="KEGG" id="spar:SPRG_08278"/>
<evidence type="ECO:0000256" key="3">
    <source>
        <dbReference type="ARBA" id="ARBA00012886"/>
    </source>
</evidence>
<dbReference type="Proteomes" id="UP000030745">
    <property type="component" value="Unassembled WGS sequence"/>
</dbReference>
<evidence type="ECO:0000256" key="5">
    <source>
        <dbReference type="ARBA" id="ARBA00022729"/>
    </source>
</evidence>
<dbReference type="RefSeq" id="XP_012202910.1">
    <property type="nucleotide sequence ID" value="XM_012347520.1"/>
</dbReference>
<reference evidence="9 10" key="1">
    <citation type="journal article" date="2013" name="PLoS Genet.">
        <title>Distinctive expansion of potential virulence genes in the genome of the oomycete fish pathogen Saprolegnia parasitica.</title>
        <authorList>
            <person name="Jiang R.H."/>
            <person name="de Bruijn I."/>
            <person name="Haas B.J."/>
            <person name="Belmonte R."/>
            <person name="Lobach L."/>
            <person name="Christie J."/>
            <person name="van den Ackerveken G."/>
            <person name="Bottin A."/>
            <person name="Bulone V."/>
            <person name="Diaz-Moreno S.M."/>
            <person name="Dumas B."/>
            <person name="Fan L."/>
            <person name="Gaulin E."/>
            <person name="Govers F."/>
            <person name="Grenville-Briggs L.J."/>
            <person name="Horner N.R."/>
            <person name="Levin J.Z."/>
            <person name="Mammella M."/>
            <person name="Meijer H.J."/>
            <person name="Morris P."/>
            <person name="Nusbaum C."/>
            <person name="Oome S."/>
            <person name="Phillips A.J."/>
            <person name="van Rooyen D."/>
            <person name="Rzeszutek E."/>
            <person name="Saraiva M."/>
            <person name="Secombes C.J."/>
            <person name="Seidl M.F."/>
            <person name="Snel B."/>
            <person name="Stassen J.H."/>
            <person name="Sykes S."/>
            <person name="Tripathy S."/>
            <person name="van den Berg H."/>
            <person name="Vega-Arreguin J.C."/>
            <person name="Wawra S."/>
            <person name="Young S.K."/>
            <person name="Zeng Q."/>
            <person name="Dieguez-Uribeondo J."/>
            <person name="Russ C."/>
            <person name="Tyler B.M."/>
            <person name="van West P."/>
        </authorList>
    </citation>
    <scope>NUCLEOTIDE SEQUENCE [LARGE SCALE GENOMIC DNA]</scope>
    <source>
        <strain evidence="9 10">CBS 223.65</strain>
    </source>
</reference>
<name>A0A067CBA9_SAPPC</name>
<dbReference type="PROSITE" id="PS51275">
    <property type="entry name" value="PEPTIDASE_C26_GGH"/>
    <property type="match status" value="1"/>
</dbReference>
<evidence type="ECO:0000256" key="8">
    <source>
        <dbReference type="PROSITE-ProRule" id="PRU00607"/>
    </source>
</evidence>
<dbReference type="GO" id="GO:0046900">
    <property type="term" value="P:tetrahydrofolylpolyglutamate metabolic process"/>
    <property type="evidence" value="ECO:0007669"/>
    <property type="project" value="TreeGrafter"/>
</dbReference>
<dbReference type="GO" id="GO:0034722">
    <property type="term" value="F:gamma-glutamyl-peptidase activity"/>
    <property type="evidence" value="ECO:0007669"/>
    <property type="project" value="UniProtKB-UniRule"/>
</dbReference>
<comment type="similarity">
    <text evidence="2">Belongs to the peptidase C26 family.</text>
</comment>
<dbReference type="GO" id="GO:0005576">
    <property type="term" value="C:extracellular region"/>
    <property type="evidence" value="ECO:0007669"/>
    <property type="project" value="UniProtKB-SubCell"/>
</dbReference>
<evidence type="ECO:0000313" key="10">
    <source>
        <dbReference type="Proteomes" id="UP000030745"/>
    </source>
</evidence>
<dbReference type="EMBL" id="KK583224">
    <property type="protein sequence ID" value="KDO26475.1"/>
    <property type="molecule type" value="Genomic_DNA"/>
</dbReference>
<evidence type="ECO:0000313" key="9">
    <source>
        <dbReference type="EMBL" id="KDO26475.1"/>
    </source>
</evidence>
<organism evidence="9 10">
    <name type="scientific">Saprolegnia parasitica (strain CBS 223.65)</name>
    <dbReference type="NCBI Taxonomy" id="695850"/>
    <lineage>
        <taxon>Eukaryota</taxon>
        <taxon>Sar</taxon>
        <taxon>Stramenopiles</taxon>
        <taxon>Oomycota</taxon>
        <taxon>Saprolegniomycetes</taxon>
        <taxon>Saprolegniales</taxon>
        <taxon>Saprolegniaceae</taxon>
        <taxon>Saprolegnia</taxon>
    </lineage>
</organism>
<evidence type="ECO:0000256" key="1">
    <source>
        <dbReference type="ARBA" id="ARBA00004239"/>
    </source>
</evidence>